<dbReference type="InterPro" id="IPR027417">
    <property type="entry name" value="P-loop_NTPase"/>
</dbReference>
<dbReference type="InterPro" id="IPR000432">
    <property type="entry name" value="DNA_mismatch_repair_MutS_C"/>
</dbReference>
<feature type="domain" description="DNA mismatch repair proteins mutS family" evidence="6">
    <location>
        <begin position="254"/>
        <end position="439"/>
    </location>
</feature>
<organism evidence="7 8">
    <name type="scientific">Sphingobacterium lactis</name>
    <dbReference type="NCBI Taxonomy" id="797291"/>
    <lineage>
        <taxon>Bacteria</taxon>
        <taxon>Pseudomonadati</taxon>
        <taxon>Bacteroidota</taxon>
        <taxon>Sphingobacteriia</taxon>
        <taxon>Sphingobacteriales</taxon>
        <taxon>Sphingobacteriaceae</taxon>
        <taxon>Sphingobacterium</taxon>
    </lineage>
</organism>
<keyword evidence="4" id="KW-0238">DNA-binding</keyword>
<dbReference type="RefSeq" id="WP_103906021.1">
    <property type="nucleotide sequence ID" value="NZ_CP049246.1"/>
</dbReference>
<evidence type="ECO:0000256" key="4">
    <source>
        <dbReference type="ARBA" id="ARBA00023125"/>
    </source>
</evidence>
<dbReference type="Gene3D" id="3.40.50.300">
    <property type="entry name" value="P-loop containing nucleotide triphosphate hydrolases"/>
    <property type="match status" value="1"/>
</dbReference>
<protein>
    <submittedName>
        <fullName evidence="7">MutS domain III</fullName>
    </submittedName>
</protein>
<accession>A0A1H5XSE6</accession>
<evidence type="ECO:0000256" key="2">
    <source>
        <dbReference type="ARBA" id="ARBA00022741"/>
    </source>
</evidence>
<keyword evidence="2" id="KW-0547">Nucleotide-binding</keyword>
<dbReference type="InterPro" id="IPR036187">
    <property type="entry name" value="DNA_mismatch_repair_MutS_sf"/>
</dbReference>
<evidence type="ECO:0000256" key="3">
    <source>
        <dbReference type="ARBA" id="ARBA00022840"/>
    </source>
</evidence>
<dbReference type="SUPFAM" id="SSF48334">
    <property type="entry name" value="DNA repair protein MutS, domain III"/>
    <property type="match status" value="1"/>
</dbReference>
<keyword evidence="5" id="KW-0234">DNA repair</keyword>
<dbReference type="GO" id="GO:0005524">
    <property type="term" value="F:ATP binding"/>
    <property type="evidence" value="ECO:0007669"/>
    <property type="project" value="UniProtKB-KW"/>
</dbReference>
<keyword evidence="3" id="KW-0067">ATP-binding</keyword>
<dbReference type="SMART" id="SM00534">
    <property type="entry name" value="MUTSac"/>
    <property type="match status" value="1"/>
</dbReference>
<dbReference type="SUPFAM" id="SSF52540">
    <property type="entry name" value="P-loop containing nucleoside triphosphate hydrolases"/>
    <property type="match status" value="1"/>
</dbReference>
<name>A0A1H5XSE6_9SPHI</name>
<dbReference type="Proteomes" id="UP000236731">
    <property type="component" value="Unassembled WGS sequence"/>
</dbReference>
<evidence type="ECO:0000259" key="6">
    <source>
        <dbReference type="SMART" id="SM00534"/>
    </source>
</evidence>
<evidence type="ECO:0000313" key="8">
    <source>
        <dbReference type="Proteomes" id="UP000236731"/>
    </source>
</evidence>
<dbReference type="PANTHER" id="PTHR11361:SF34">
    <property type="entry name" value="DNA MISMATCH REPAIR PROTEIN MSH1, MITOCHONDRIAL"/>
    <property type="match status" value="1"/>
</dbReference>
<dbReference type="InterPro" id="IPR045076">
    <property type="entry name" value="MutS"/>
</dbReference>
<dbReference type="OrthoDB" id="1097361at2"/>
<proteinExistence type="inferred from homology"/>
<dbReference type="PANTHER" id="PTHR11361">
    <property type="entry name" value="DNA MISMATCH REPAIR PROTEIN MUTS FAMILY MEMBER"/>
    <property type="match status" value="1"/>
</dbReference>
<evidence type="ECO:0000313" key="7">
    <source>
        <dbReference type="EMBL" id="SEG14598.1"/>
    </source>
</evidence>
<evidence type="ECO:0000256" key="5">
    <source>
        <dbReference type="ARBA" id="ARBA00023204"/>
    </source>
</evidence>
<evidence type="ECO:0000256" key="1">
    <source>
        <dbReference type="ARBA" id="ARBA00006271"/>
    </source>
</evidence>
<dbReference type="Gene3D" id="1.10.1420.10">
    <property type="match status" value="1"/>
</dbReference>
<dbReference type="InterPro" id="IPR007696">
    <property type="entry name" value="DNA_mismatch_repair_MutS_core"/>
</dbReference>
<sequence>MAEKFLIDDQTLRDIQLRDLRNFSVFNYFDRTVTDGGQELLRELFYSPSLDVKEVRARQLNIRRLEPVANEPFEFYRVILTDIEKYIKSMYTGIKSSVGLMDIFGVKSPFFYYKKRSIMEISDFLIKSQEFYKKVNAVQHYEDIAEMIDSIEECLSAIFKNKKYDTEKLKLNIFNIEKYDGLLRRDLVTKIRRAIEFFYEIDAYFSVARVSAAKGFCYPEVFEKNETRAIHMEGVYHIFLREPVANDIHLHQEKKIWFLTGANMAGKSSIIKSISTAVYLTQIGFPVPATSVKMDLLDGLFTSINLQDNLELGYSHFYVEAMRLKTIVDHLGPDSNALIILDELFKGTNHSDASHAILKVVENLAEADGPYVIISSHITELSEELKHFPLVDFFKMNIANDEDGHPIFTYKIIHGIAQEKLGMWLLKKSGAFEAIDKLKK</sequence>
<keyword evidence="8" id="KW-1185">Reference proteome</keyword>
<comment type="similarity">
    <text evidence="1">Belongs to the DNA mismatch repair MutS family.</text>
</comment>
<dbReference type="AlphaFoldDB" id="A0A1H5XSE6"/>
<dbReference type="GO" id="GO:0030983">
    <property type="term" value="F:mismatched DNA binding"/>
    <property type="evidence" value="ECO:0007669"/>
    <property type="project" value="InterPro"/>
</dbReference>
<dbReference type="EMBL" id="FNUT01000005">
    <property type="protein sequence ID" value="SEG14598.1"/>
    <property type="molecule type" value="Genomic_DNA"/>
</dbReference>
<keyword evidence="5" id="KW-0227">DNA damage</keyword>
<dbReference type="GO" id="GO:0006298">
    <property type="term" value="P:mismatch repair"/>
    <property type="evidence" value="ECO:0007669"/>
    <property type="project" value="InterPro"/>
</dbReference>
<dbReference type="GO" id="GO:0140664">
    <property type="term" value="F:ATP-dependent DNA damage sensor activity"/>
    <property type="evidence" value="ECO:0007669"/>
    <property type="project" value="InterPro"/>
</dbReference>
<reference evidence="8" key="1">
    <citation type="submission" date="2016-10" db="EMBL/GenBank/DDBJ databases">
        <authorList>
            <person name="Varghese N."/>
            <person name="Submissions S."/>
        </authorList>
    </citation>
    <scope>NUCLEOTIDE SEQUENCE [LARGE SCALE GENOMIC DNA]</scope>
    <source>
        <strain evidence="8">DSM 22361</strain>
    </source>
</reference>
<dbReference type="Pfam" id="PF00488">
    <property type="entry name" value="MutS_V"/>
    <property type="match status" value="1"/>
</dbReference>
<gene>
    <name evidence="7" type="ORF">SAMN05421877_105103</name>
</gene>
<dbReference type="Pfam" id="PF05192">
    <property type="entry name" value="MutS_III"/>
    <property type="match status" value="1"/>
</dbReference>